<dbReference type="Gene3D" id="3.20.180.10">
    <property type="entry name" value="PNP-oxidase-like"/>
    <property type="match status" value="1"/>
</dbReference>
<dbReference type="InterPro" id="IPR019595">
    <property type="entry name" value="DUF2470"/>
</dbReference>
<dbReference type="EMBL" id="UHID01000009">
    <property type="protein sequence ID" value="SUP62688.1"/>
    <property type="molecule type" value="Genomic_DNA"/>
</dbReference>
<dbReference type="GeneID" id="95071917"/>
<feature type="domain" description="DUF2470" evidence="1">
    <location>
        <begin position="143"/>
        <end position="216"/>
    </location>
</feature>
<dbReference type="InterPro" id="IPR037119">
    <property type="entry name" value="Haem_oxidase_HugZ-like_sf"/>
</dbReference>
<dbReference type="Pfam" id="PF10615">
    <property type="entry name" value="DUF2470"/>
    <property type="match status" value="1"/>
</dbReference>
<dbReference type="SUPFAM" id="SSF50475">
    <property type="entry name" value="FMN-binding split barrel"/>
    <property type="match status" value="1"/>
</dbReference>
<name>A0A380PCL6_STRGR</name>
<dbReference type="AlphaFoldDB" id="A0A380PCL6"/>
<evidence type="ECO:0000259" key="1">
    <source>
        <dbReference type="Pfam" id="PF10615"/>
    </source>
</evidence>
<protein>
    <recommendedName>
        <fullName evidence="1">DUF2470 domain-containing protein</fullName>
    </recommendedName>
</protein>
<evidence type="ECO:0000313" key="2">
    <source>
        <dbReference type="EMBL" id="SUP62688.1"/>
    </source>
</evidence>
<reference evidence="2 3" key="1">
    <citation type="submission" date="2018-06" db="EMBL/GenBank/DDBJ databases">
        <authorList>
            <consortium name="Pathogen Informatics"/>
            <person name="Doyle S."/>
        </authorList>
    </citation>
    <scope>NUCLEOTIDE SEQUENCE [LARGE SCALE GENOMIC DNA]</scope>
    <source>
        <strain evidence="2 3">NCTC7807</strain>
    </source>
</reference>
<organism evidence="2 3">
    <name type="scientific">Streptomyces griseus</name>
    <dbReference type="NCBI Taxonomy" id="1911"/>
    <lineage>
        <taxon>Bacteria</taxon>
        <taxon>Bacillati</taxon>
        <taxon>Actinomycetota</taxon>
        <taxon>Actinomycetes</taxon>
        <taxon>Kitasatosporales</taxon>
        <taxon>Streptomycetaceae</taxon>
        <taxon>Streptomyces</taxon>
    </lineage>
</organism>
<accession>A0A380PCL6</accession>
<sequence>MYAHTRDGEPTPAQRVRSVVEAADSLTVTTDGHSIGLVGLHTVDAAGGLTLHDPPGEHLGAELDAALDGTLPAVVEFTDVAPVHLRDRVRARLSLHGWLGTAADRGLHLHTEYAVLAEHGRSRRIGVDELVRAQPDPLARAEAELLSHLDCAHDAMVRALARLAPADVRAAAVRVRPARLDQYGITLRFEHAGRSHQEVRLGFGRAVRYPEEVGEEIRGLVVGRV</sequence>
<dbReference type="Proteomes" id="UP000254150">
    <property type="component" value="Unassembled WGS sequence"/>
</dbReference>
<evidence type="ECO:0000313" key="3">
    <source>
        <dbReference type="Proteomes" id="UP000254150"/>
    </source>
</evidence>
<dbReference type="RefSeq" id="WP_100452788.1">
    <property type="nucleotide sequence ID" value="NZ_UHID01000009.1"/>
</dbReference>
<gene>
    <name evidence="2" type="ORF">NCTC7807_05860</name>
</gene>
<proteinExistence type="predicted"/>